<accession>M5ESU8</accession>
<name>M5ESU8_9HYPH</name>
<evidence type="ECO:0000313" key="2">
    <source>
        <dbReference type="EMBL" id="CCV08014.1"/>
    </source>
</evidence>
<dbReference type="RefSeq" id="WP_008876890.1">
    <property type="nucleotide sequence ID" value="NZ_CAUM01000138.1"/>
</dbReference>
<feature type="region of interest" description="Disordered" evidence="1">
    <location>
        <begin position="84"/>
        <end position="133"/>
    </location>
</feature>
<sequence length="133" mass="13887">MSRYATIIIGDDGREVVSAIGLFEGVPQARVGRIEAVPAGVLIGMVRGGPVDAVDGFGFPQAGASGSIVGLVRARLKALPEAATFEAARRKPKAKPTRTGKRAKSRKKPKRKTAAKANTAEQPEMPAPAEIAE</sequence>
<organism evidence="2 3">
    <name type="scientific">Mesorhizobium metallidurans STM 2683</name>
    <dbReference type="NCBI Taxonomy" id="1297569"/>
    <lineage>
        <taxon>Bacteria</taxon>
        <taxon>Pseudomonadati</taxon>
        <taxon>Pseudomonadota</taxon>
        <taxon>Alphaproteobacteria</taxon>
        <taxon>Hyphomicrobiales</taxon>
        <taxon>Phyllobacteriaceae</taxon>
        <taxon>Mesorhizobium</taxon>
    </lineage>
</organism>
<keyword evidence="3" id="KW-1185">Reference proteome</keyword>
<proteinExistence type="predicted"/>
<evidence type="ECO:0000313" key="3">
    <source>
        <dbReference type="Proteomes" id="UP000012062"/>
    </source>
</evidence>
<dbReference type="Proteomes" id="UP000012062">
    <property type="component" value="Unassembled WGS sequence"/>
</dbReference>
<dbReference type="AlphaFoldDB" id="M5ESU8"/>
<feature type="compositionally biased region" description="Basic residues" evidence="1">
    <location>
        <begin position="90"/>
        <end position="114"/>
    </location>
</feature>
<gene>
    <name evidence="2" type="ORF">MESS2_690016</name>
</gene>
<protein>
    <submittedName>
        <fullName evidence="2">Uncharacterized protein</fullName>
    </submittedName>
</protein>
<evidence type="ECO:0000256" key="1">
    <source>
        <dbReference type="SAM" id="MobiDB-lite"/>
    </source>
</evidence>
<dbReference type="OrthoDB" id="8101286at2"/>
<dbReference type="EMBL" id="CAUM01000138">
    <property type="protein sequence ID" value="CCV08014.1"/>
    <property type="molecule type" value="Genomic_DNA"/>
</dbReference>
<reference evidence="2 3" key="1">
    <citation type="submission" date="2013-02" db="EMBL/GenBank/DDBJ databases">
        <authorList>
            <person name="Genoscope - CEA"/>
        </authorList>
    </citation>
    <scope>NUCLEOTIDE SEQUENCE [LARGE SCALE GENOMIC DNA]</scope>
    <source>
        <strain evidence="2 3">STM 2683</strain>
    </source>
</reference>
<dbReference type="STRING" id="1297569.MESS2_690016"/>
<comment type="caution">
    <text evidence="2">The sequence shown here is derived from an EMBL/GenBank/DDBJ whole genome shotgun (WGS) entry which is preliminary data.</text>
</comment>